<evidence type="ECO:0000313" key="3">
    <source>
        <dbReference type="Proteomes" id="UP001056535"/>
    </source>
</evidence>
<organism evidence="2 3">
    <name type="scientific">Ornithinimicrobium cryptoxanthini</name>
    <dbReference type="NCBI Taxonomy" id="2934161"/>
    <lineage>
        <taxon>Bacteria</taxon>
        <taxon>Bacillati</taxon>
        <taxon>Actinomycetota</taxon>
        <taxon>Actinomycetes</taxon>
        <taxon>Micrococcales</taxon>
        <taxon>Ornithinimicrobiaceae</taxon>
        <taxon>Ornithinimicrobium</taxon>
    </lineage>
</organism>
<proteinExistence type="predicted"/>
<feature type="signal peptide" evidence="1">
    <location>
        <begin position="1"/>
        <end position="41"/>
    </location>
</feature>
<evidence type="ECO:0000256" key="1">
    <source>
        <dbReference type="SAM" id="SignalP"/>
    </source>
</evidence>
<reference evidence="2" key="1">
    <citation type="submission" date="2022-06" db="EMBL/GenBank/DDBJ databases">
        <title>Ornithinimicrobium JY.X270.</title>
        <authorList>
            <person name="Huang Y."/>
        </authorList>
    </citation>
    <scope>NUCLEOTIDE SEQUENCE</scope>
    <source>
        <strain evidence="2">JY.X270</strain>
    </source>
</reference>
<feature type="chain" id="PRO_5046997530" description="Ig-like domain-containing protein" evidence="1">
    <location>
        <begin position="42"/>
        <end position="422"/>
    </location>
</feature>
<evidence type="ECO:0000313" key="2">
    <source>
        <dbReference type="EMBL" id="USQ74883.1"/>
    </source>
</evidence>
<sequence length="422" mass="44295">MTAPTQMGTSHWRISMTKIRSGLRLIAVSAAVALGLGSVSAAGDTEAEETLRLHLGSYGTYFEYSNHGEPIKQKITTPHKKKSCQLIDVNGPLAALSGSDYGPGLKDGAIGIKSGNDNGTPCSLVDPTEDLTLSLGDVPDALQVALDLELKGDVRVQIVLSHGGVPAGTFEVRSGGGIVPGEGVDGSTKAPFTATATTAEPIANCLNGSASSGINDNCYVTIIPLGPFDAITFKPLSGKMSLEGGGDYGKKKGKDFETVFTLVDYDGWLGCDDETNSVTIEESTVYGDITRLQNTDGSECVSKPYNIDVDVTADTLSFVPHDNPGAPQPSAYQATLRFSPETAMIPFASLLEYDQDDDGPLPFQIMPWCTGDPFAGANGSINTTVIPTGDTWCVVSASTDLVGEGEIRTTWNVVGIGDPKFR</sequence>
<accession>A0ABY4YEV0</accession>
<dbReference type="RefSeq" id="WP_252618953.1">
    <property type="nucleotide sequence ID" value="NZ_CP099490.1"/>
</dbReference>
<evidence type="ECO:0008006" key="4">
    <source>
        <dbReference type="Google" id="ProtNLM"/>
    </source>
</evidence>
<keyword evidence="1" id="KW-0732">Signal</keyword>
<name>A0ABY4YEV0_9MICO</name>
<keyword evidence="3" id="KW-1185">Reference proteome</keyword>
<protein>
    <recommendedName>
        <fullName evidence="4">Ig-like domain-containing protein</fullName>
    </recommendedName>
</protein>
<dbReference type="EMBL" id="CP099490">
    <property type="protein sequence ID" value="USQ74883.1"/>
    <property type="molecule type" value="Genomic_DNA"/>
</dbReference>
<gene>
    <name evidence="2" type="ORF">NF557_09425</name>
</gene>
<dbReference type="Proteomes" id="UP001056535">
    <property type="component" value="Chromosome"/>
</dbReference>